<dbReference type="AlphaFoldDB" id="A0A8J3BTT3"/>
<name>A0A8J3BTT3_9ACTN</name>
<proteinExistence type="predicted"/>
<protein>
    <submittedName>
        <fullName evidence="1">Uncharacterized protein</fullName>
    </submittedName>
</protein>
<gene>
    <name evidence="1" type="ORF">GCM10010124_37300</name>
</gene>
<dbReference type="Proteomes" id="UP000662200">
    <property type="component" value="Unassembled WGS sequence"/>
</dbReference>
<evidence type="ECO:0000313" key="1">
    <source>
        <dbReference type="EMBL" id="GGK41000.1"/>
    </source>
</evidence>
<organism evidence="1 2">
    <name type="scientific">Pilimelia terevasa</name>
    <dbReference type="NCBI Taxonomy" id="53372"/>
    <lineage>
        <taxon>Bacteria</taxon>
        <taxon>Bacillati</taxon>
        <taxon>Actinomycetota</taxon>
        <taxon>Actinomycetes</taxon>
        <taxon>Micromonosporales</taxon>
        <taxon>Micromonosporaceae</taxon>
        <taxon>Pilimelia</taxon>
    </lineage>
</organism>
<sequence length="84" mass="8830">MTVTAADLAAEALFVSDLQPSQQPTRDEVAAAVSATVARLGSSGCAGSFAHEFGDHPETALRRMAWVREILQGIPAAALPRPRD</sequence>
<accession>A0A8J3BTT3</accession>
<reference evidence="1" key="1">
    <citation type="journal article" date="2014" name="Int. J. Syst. Evol. Microbiol.">
        <title>Complete genome sequence of Corynebacterium casei LMG S-19264T (=DSM 44701T), isolated from a smear-ripened cheese.</title>
        <authorList>
            <consortium name="US DOE Joint Genome Institute (JGI-PGF)"/>
            <person name="Walter F."/>
            <person name="Albersmeier A."/>
            <person name="Kalinowski J."/>
            <person name="Ruckert C."/>
        </authorList>
    </citation>
    <scope>NUCLEOTIDE SEQUENCE</scope>
    <source>
        <strain evidence="1">JCM 3091</strain>
    </source>
</reference>
<comment type="caution">
    <text evidence="1">The sequence shown here is derived from an EMBL/GenBank/DDBJ whole genome shotgun (WGS) entry which is preliminary data.</text>
</comment>
<keyword evidence="2" id="KW-1185">Reference proteome</keyword>
<dbReference type="EMBL" id="BMQC01000019">
    <property type="protein sequence ID" value="GGK41000.1"/>
    <property type="molecule type" value="Genomic_DNA"/>
</dbReference>
<evidence type="ECO:0000313" key="2">
    <source>
        <dbReference type="Proteomes" id="UP000662200"/>
    </source>
</evidence>
<reference evidence="1" key="2">
    <citation type="submission" date="2020-09" db="EMBL/GenBank/DDBJ databases">
        <authorList>
            <person name="Sun Q."/>
            <person name="Ohkuma M."/>
        </authorList>
    </citation>
    <scope>NUCLEOTIDE SEQUENCE</scope>
    <source>
        <strain evidence="1">JCM 3091</strain>
    </source>
</reference>
<dbReference type="RefSeq" id="WP_189115650.1">
    <property type="nucleotide sequence ID" value="NZ_BMQC01000019.1"/>
</dbReference>